<keyword evidence="2" id="KW-1185">Reference proteome</keyword>
<name>A0A9W9JU93_9EURO</name>
<sequence length="221" mass="24379">MPAHTSKEAALKIDKVLNEFGRSPLHGTAVADSLNASPEIVLAMLLDALIKARPISHELTEKTINKLIEADYHHIDVLSNSTWEDRTMVLQAGGYNRYREQGATNLGELAELVVEKYDGDLNNLLKQADGKIEKAGLLLKEIKGIGDLAVEVFFNSVQGVWPSIAPSVDSRSLKTAAEIGIGTDLDEIYNALDRDPMRMGWFANGLSEVRLERRQKAIEEV</sequence>
<dbReference type="SUPFAM" id="SSF48150">
    <property type="entry name" value="DNA-glycosylase"/>
    <property type="match status" value="1"/>
</dbReference>
<reference evidence="1" key="1">
    <citation type="submission" date="2022-11" db="EMBL/GenBank/DDBJ databases">
        <authorList>
            <person name="Petersen C."/>
        </authorList>
    </citation>
    <scope>NUCLEOTIDE SEQUENCE</scope>
    <source>
        <strain evidence="1">IBT 16849</strain>
    </source>
</reference>
<dbReference type="Proteomes" id="UP001150879">
    <property type="component" value="Unassembled WGS sequence"/>
</dbReference>
<organism evidence="1 2">
    <name type="scientific">Penicillium cf. griseofulvum</name>
    <dbReference type="NCBI Taxonomy" id="2972120"/>
    <lineage>
        <taxon>Eukaryota</taxon>
        <taxon>Fungi</taxon>
        <taxon>Dikarya</taxon>
        <taxon>Ascomycota</taxon>
        <taxon>Pezizomycotina</taxon>
        <taxon>Eurotiomycetes</taxon>
        <taxon>Eurotiomycetidae</taxon>
        <taxon>Eurotiales</taxon>
        <taxon>Aspergillaceae</taxon>
        <taxon>Penicillium</taxon>
    </lineage>
</organism>
<dbReference type="EMBL" id="JAPQKP010000003">
    <property type="protein sequence ID" value="KAJ5200146.1"/>
    <property type="molecule type" value="Genomic_DNA"/>
</dbReference>
<gene>
    <name evidence="1" type="ORF">N7472_005350</name>
</gene>
<accession>A0A9W9JU93</accession>
<dbReference type="GO" id="GO:0003824">
    <property type="term" value="F:catalytic activity"/>
    <property type="evidence" value="ECO:0007669"/>
    <property type="project" value="InterPro"/>
</dbReference>
<dbReference type="GO" id="GO:0006281">
    <property type="term" value="P:DNA repair"/>
    <property type="evidence" value="ECO:0007669"/>
    <property type="project" value="InterPro"/>
</dbReference>
<dbReference type="InterPro" id="IPR011257">
    <property type="entry name" value="DNA_glycosylase"/>
</dbReference>
<dbReference type="AlphaFoldDB" id="A0A9W9JU93"/>
<proteinExistence type="predicted"/>
<evidence type="ECO:0000313" key="1">
    <source>
        <dbReference type="EMBL" id="KAJ5200146.1"/>
    </source>
</evidence>
<protein>
    <submittedName>
        <fullName evidence="1">FAD dependent oxidoreductase</fullName>
    </submittedName>
</protein>
<evidence type="ECO:0000313" key="2">
    <source>
        <dbReference type="Proteomes" id="UP001150879"/>
    </source>
</evidence>
<reference evidence="1" key="2">
    <citation type="journal article" date="2023" name="IMA Fungus">
        <title>Comparative genomic study of the Penicillium genus elucidates a diverse pangenome and 15 lateral gene transfer events.</title>
        <authorList>
            <person name="Petersen C."/>
            <person name="Sorensen T."/>
            <person name="Nielsen M.R."/>
            <person name="Sondergaard T.E."/>
            <person name="Sorensen J.L."/>
            <person name="Fitzpatrick D.A."/>
            <person name="Frisvad J.C."/>
            <person name="Nielsen K.L."/>
        </authorList>
    </citation>
    <scope>NUCLEOTIDE SEQUENCE</scope>
    <source>
        <strain evidence="1">IBT 16849</strain>
    </source>
</reference>
<comment type="caution">
    <text evidence="1">The sequence shown here is derived from an EMBL/GenBank/DDBJ whole genome shotgun (WGS) entry which is preliminary data.</text>
</comment>